<dbReference type="AlphaFoldDB" id="J3LX02"/>
<evidence type="ECO:0000313" key="2">
    <source>
        <dbReference type="Proteomes" id="UP000006038"/>
    </source>
</evidence>
<dbReference type="PANTHER" id="PTHR34998:SF9">
    <property type="entry name" value="OS04G0357400 PROTEIN"/>
    <property type="match status" value="1"/>
</dbReference>
<proteinExistence type="predicted"/>
<keyword evidence="2" id="KW-1185">Reference proteome</keyword>
<protein>
    <submittedName>
        <fullName evidence="1">Uncharacterized protein</fullName>
    </submittedName>
</protein>
<dbReference type="Proteomes" id="UP000006038">
    <property type="component" value="Chromosome 4"/>
</dbReference>
<reference evidence="1" key="2">
    <citation type="submission" date="2013-04" db="UniProtKB">
        <authorList>
            <consortium name="EnsemblPlants"/>
        </authorList>
    </citation>
    <scope>IDENTIFICATION</scope>
</reference>
<organism evidence="1">
    <name type="scientific">Oryza brachyantha</name>
    <name type="common">malo sina</name>
    <dbReference type="NCBI Taxonomy" id="4533"/>
    <lineage>
        <taxon>Eukaryota</taxon>
        <taxon>Viridiplantae</taxon>
        <taxon>Streptophyta</taxon>
        <taxon>Embryophyta</taxon>
        <taxon>Tracheophyta</taxon>
        <taxon>Spermatophyta</taxon>
        <taxon>Magnoliopsida</taxon>
        <taxon>Liliopsida</taxon>
        <taxon>Poales</taxon>
        <taxon>Poaceae</taxon>
        <taxon>BOP clade</taxon>
        <taxon>Oryzoideae</taxon>
        <taxon>Oryzeae</taxon>
        <taxon>Oryzinae</taxon>
        <taxon>Oryza</taxon>
    </lineage>
</organism>
<dbReference type="EnsemblPlants" id="OB04G16770.1">
    <property type="protein sequence ID" value="OB04G16770.1"/>
    <property type="gene ID" value="OB04G16770"/>
</dbReference>
<reference evidence="1" key="1">
    <citation type="journal article" date="2013" name="Nat. Commun.">
        <title>Whole-genome sequencing of Oryza brachyantha reveals mechanisms underlying Oryza genome evolution.</title>
        <authorList>
            <person name="Chen J."/>
            <person name="Huang Q."/>
            <person name="Gao D."/>
            <person name="Wang J."/>
            <person name="Lang Y."/>
            <person name="Liu T."/>
            <person name="Li B."/>
            <person name="Bai Z."/>
            <person name="Luis Goicoechea J."/>
            <person name="Liang C."/>
            <person name="Chen C."/>
            <person name="Zhang W."/>
            <person name="Sun S."/>
            <person name="Liao Y."/>
            <person name="Zhang X."/>
            <person name="Yang L."/>
            <person name="Song C."/>
            <person name="Wang M."/>
            <person name="Shi J."/>
            <person name="Liu G."/>
            <person name="Liu J."/>
            <person name="Zhou H."/>
            <person name="Zhou W."/>
            <person name="Yu Q."/>
            <person name="An N."/>
            <person name="Chen Y."/>
            <person name="Cai Q."/>
            <person name="Wang B."/>
            <person name="Liu B."/>
            <person name="Min J."/>
            <person name="Huang Y."/>
            <person name="Wu H."/>
            <person name="Li Z."/>
            <person name="Zhang Y."/>
            <person name="Yin Y."/>
            <person name="Song W."/>
            <person name="Jiang J."/>
            <person name="Jackson S.A."/>
            <person name="Wing R.A."/>
            <person name="Wang J."/>
            <person name="Chen M."/>
        </authorList>
    </citation>
    <scope>NUCLEOTIDE SEQUENCE [LARGE SCALE GENOMIC DNA]</scope>
    <source>
        <strain evidence="1">cv. IRGC 101232</strain>
    </source>
</reference>
<dbReference type="HOGENOM" id="CLU_2675041_0_0_1"/>
<name>J3LX02_ORYBR</name>
<accession>J3LX02</accession>
<dbReference type="PANTHER" id="PTHR34998">
    <property type="entry name" value="OS04G0357400 PROTEIN-RELATED"/>
    <property type="match status" value="1"/>
</dbReference>
<sequence>MTTVEDVSSAPEMIGTELEELQRRILGGGVGDGALVPNQARCLKKGCPAPGGPYVGRGCDAYNRCQGGTPSKLRK</sequence>
<dbReference type="Gramene" id="OB04G16770.1">
    <property type="protein sequence ID" value="OB04G16770.1"/>
    <property type="gene ID" value="OB04G16770"/>
</dbReference>
<evidence type="ECO:0000313" key="1">
    <source>
        <dbReference type="EnsemblPlants" id="OB04G16770.1"/>
    </source>
</evidence>